<organism evidence="2 3">
    <name type="scientific">Microctonus aethiopoides</name>
    <dbReference type="NCBI Taxonomy" id="144406"/>
    <lineage>
        <taxon>Eukaryota</taxon>
        <taxon>Metazoa</taxon>
        <taxon>Ecdysozoa</taxon>
        <taxon>Arthropoda</taxon>
        <taxon>Hexapoda</taxon>
        <taxon>Insecta</taxon>
        <taxon>Pterygota</taxon>
        <taxon>Neoptera</taxon>
        <taxon>Endopterygota</taxon>
        <taxon>Hymenoptera</taxon>
        <taxon>Apocrita</taxon>
        <taxon>Ichneumonoidea</taxon>
        <taxon>Braconidae</taxon>
        <taxon>Euphorinae</taxon>
        <taxon>Microctonus</taxon>
    </lineage>
</organism>
<dbReference type="Proteomes" id="UP001168990">
    <property type="component" value="Unassembled WGS sequence"/>
</dbReference>
<accession>A0AA39KQV9</accession>
<feature type="compositionally biased region" description="Acidic residues" evidence="1">
    <location>
        <begin position="61"/>
        <end position="76"/>
    </location>
</feature>
<dbReference type="EMBL" id="JAQQBS010000003">
    <property type="protein sequence ID" value="KAK0170530.1"/>
    <property type="molecule type" value="Genomic_DNA"/>
</dbReference>
<dbReference type="AlphaFoldDB" id="A0AA39KQV9"/>
<proteinExistence type="predicted"/>
<evidence type="ECO:0000313" key="3">
    <source>
        <dbReference type="Proteomes" id="UP001168990"/>
    </source>
</evidence>
<gene>
    <name evidence="2" type="ORF">PV328_008368</name>
</gene>
<sequence length="108" mass="12099">MLPNSYSYIGDLIDTLKEEDQTAEYNVDAMVVEKEDTCKGTAKMAVNRQTVKARGGHHEAGEEEEMTSEDEADIGDNVDKYAPCKLPTTRQRRKEQCMDHDSCIPSGK</sequence>
<feature type="region of interest" description="Disordered" evidence="1">
    <location>
        <begin position="49"/>
        <end position="108"/>
    </location>
</feature>
<comment type="caution">
    <text evidence="2">The sequence shown here is derived from an EMBL/GenBank/DDBJ whole genome shotgun (WGS) entry which is preliminary data.</text>
</comment>
<evidence type="ECO:0000313" key="2">
    <source>
        <dbReference type="EMBL" id="KAK0170530.1"/>
    </source>
</evidence>
<evidence type="ECO:0000256" key="1">
    <source>
        <dbReference type="SAM" id="MobiDB-lite"/>
    </source>
</evidence>
<protein>
    <submittedName>
        <fullName evidence="2">Uncharacterized protein</fullName>
    </submittedName>
</protein>
<keyword evidence="3" id="KW-1185">Reference proteome</keyword>
<reference evidence="2" key="2">
    <citation type="submission" date="2023-03" db="EMBL/GenBank/DDBJ databases">
        <authorList>
            <person name="Inwood S.N."/>
            <person name="Skelly J.G."/>
            <person name="Guhlin J."/>
            <person name="Harrop T.W.R."/>
            <person name="Goldson S.G."/>
            <person name="Dearden P.K."/>
        </authorList>
    </citation>
    <scope>NUCLEOTIDE SEQUENCE</scope>
    <source>
        <strain evidence="2">Irish</strain>
        <tissue evidence="2">Whole body</tissue>
    </source>
</reference>
<reference evidence="2" key="1">
    <citation type="journal article" date="2023" name="bioRxiv">
        <title>Scaffold-level genome assemblies of two parasitoid biocontrol wasps reveal the parthenogenesis mechanism and an associated novel virus.</title>
        <authorList>
            <person name="Inwood S."/>
            <person name="Skelly J."/>
            <person name="Guhlin J."/>
            <person name="Harrop T."/>
            <person name="Goldson S."/>
            <person name="Dearden P."/>
        </authorList>
    </citation>
    <scope>NUCLEOTIDE SEQUENCE</scope>
    <source>
        <strain evidence="2">Irish</strain>
        <tissue evidence="2">Whole body</tissue>
    </source>
</reference>
<name>A0AA39KQV9_9HYME</name>